<gene>
    <name evidence="1" type="ORF">R0137_02010</name>
</gene>
<name>A0ABZ0ICU4_9GAMM</name>
<dbReference type="Proteomes" id="UP001626549">
    <property type="component" value="Chromosome"/>
</dbReference>
<reference evidence="1 2" key="1">
    <citation type="submission" date="2023-10" db="EMBL/GenBank/DDBJ databases">
        <title>Two novel species belonging to the OM43/NOR5 clade.</title>
        <authorList>
            <person name="Park M."/>
        </authorList>
    </citation>
    <scope>NUCLEOTIDE SEQUENCE [LARGE SCALE GENOMIC DNA]</scope>
    <source>
        <strain evidence="1 2">IMCC45268</strain>
    </source>
</reference>
<protein>
    <recommendedName>
        <fullName evidence="3">Fis family transcriptional regulator</fullName>
    </recommendedName>
</protein>
<accession>A0ABZ0ICU4</accession>
<organism evidence="1 2">
    <name type="scientific">Congregibacter brevis</name>
    <dbReference type="NCBI Taxonomy" id="3081201"/>
    <lineage>
        <taxon>Bacteria</taxon>
        <taxon>Pseudomonadati</taxon>
        <taxon>Pseudomonadota</taxon>
        <taxon>Gammaproteobacteria</taxon>
        <taxon>Cellvibrionales</taxon>
        <taxon>Halieaceae</taxon>
        <taxon>Congregibacter</taxon>
    </lineage>
</organism>
<sequence length="121" mass="14061">MRKTDKKHERMLVEALTRVCDQALEEIDGFSWITHFVDFNNFPDSLLVVCVFKTEEQLRAVRSAKEDAYLSKRVVEELQSEAVPISATWRRVQFDTEEACASSHSGDWQARYRSRPAVPRI</sequence>
<proteinExistence type="predicted"/>
<keyword evidence="2" id="KW-1185">Reference proteome</keyword>
<dbReference type="EMBL" id="CP136865">
    <property type="protein sequence ID" value="WOJ97357.1"/>
    <property type="molecule type" value="Genomic_DNA"/>
</dbReference>
<evidence type="ECO:0008006" key="3">
    <source>
        <dbReference type="Google" id="ProtNLM"/>
    </source>
</evidence>
<dbReference type="RefSeq" id="WP_407328151.1">
    <property type="nucleotide sequence ID" value="NZ_CP136865.1"/>
</dbReference>
<evidence type="ECO:0000313" key="1">
    <source>
        <dbReference type="EMBL" id="WOJ97357.1"/>
    </source>
</evidence>
<evidence type="ECO:0000313" key="2">
    <source>
        <dbReference type="Proteomes" id="UP001626549"/>
    </source>
</evidence>